<protein>
    <recommendedName>
        <fullName evidence="5">DUF3137 domain-containing protein</fullName>
    </recommendedName>
</protein>
<feature type="region of interest" description="Disordered" evidence="1">
    <location>
        <begin position="277"/>
        <end position="297"/>
    </location>
</feature>
<gene>
    <name evidence="3" type="ORF">D7W81_29135</name>
</gene>
<keyword evidence="4" id="KW-1185">Reference proteome</keyword>
<comment type="caution">
    <text evidence="3">The sequence shown here is derived from an EMBL/GenBank/DDBJ whole genome shotgun (WGS) entry which is preliminary data.</text>
</comment>
<reference evidence="4" key="1">
    <citation type="submission" date="2018-09" db="EMBL/GenBank/DDBJ databases">
        <authorList>
            <person name="Livingstone P.G."/>
            <person name="Whitworth D.E."/>
        </authorList>
    </citation>
    <scope>NUCLEOTIDE SEQUENCE [LARGE SCALE GENOMIC DNA]</scope>
    <source>
        <strain evidence="4">AB050A</strain>
    </source>
</reference>
<organism evidence="3 4">
    <name type="scientific">Corallococcus aberystwythensis</name>
    <dbReference type="NCBI Taxonomy" id="2316722"/>
    <lineage>
        <taxon>Bacteria</taxon>
        <taxon>Pseudomonadati</taxon>
        <taxon>Myxococcota</taxon>
        <taxon>Myxococcia</taxon>
        <taxon>Myxococcales</taxon>
        <taxon>Cystobacterineae</taxon>
        <taxon>Myxococcaceae</taxon>
        <taxon>Corallococcus</taxon>
    </lineage>
</organism>
<dbReference type="Proteomes" id="UP000267003">
    <property type="component" value="Unassembled WGS sequence"/>
</dbReference>
<feature type="transmembrane region" description="Helical" evidence="2">
    <location>
        <begin position="47"/>
        <end position="64"/>
    </location>
</feature>
<keyword evidence="2" id="KW-1133">Transmembrane helix</keyword>
<dbReference type="EMBL" id="RAWK01000210">
    <property type="protein sequence ID" value="RKH58419.1"/>
    <property type="molecule type" value="Genomic_DNA"/>
</dbReference>
<evidence type="ECO:0000256" key="1">
    <source>
        <dbReference type="SAM" id="MobiDB-lite"/>
    </source>
</evidence>
<feature type="transmembrane region" description="Helical" evidence="2">
    <location>
        <begin position="24"/>
        <end position="41"/>
    </location>
</feature>
<evidence type="ECO:0000313" key="3">
    <source>
        <dbReference type="EMBL" id="RKH58419.1"/>
    </source>
</evidence>
<evidence type="ECO:0008006" key="5">
    <source>
        <dbReference type="Google" id="ProtNLM"/>
    </source>
</evidence>
<keyword evidence="2" id="KW-0812">Transmembrane</keyword>
<evidence type="ECO:0000313" key="4">
    <source>
        <dbReference type="Proteomes" id="UP000267003"/>
    </source>
</evidence>
<feature type="compositionally biased region" description="Basic residues" evidence="1">
    <location>
        <begin position="284"/>
        <end position="297"/>
    </location>
</feature>
<name>A0A3A8PQ93_9BACT</name>
<proteinExistence type="predicted"/>
<evidence type="ECO:0000256" key="2">
    <source>
        <dbReference type="SAM" id="Phobius"/>
    </source>
</evidence>
<sequence length="297" mass="33643">MSALAVLPETQKSRRFWYRVRTRLASLARLGTFLLCIWVAGTADGPLDVVAGVLAAVLGFVLWFRRLLPNPFHAVGHPGDELNRRPELVLRVLRRLKADLAPDAPVRLRFRPDPRPQGPGSSFYEMKFTRKPPPDVLDPWLLLETRLMDGAHLRLSAVERRRNKVSTRGRRKKTKEYDTLFLDALLRVKAKRHPQLAALPEDQAREAVRLPPGAALQRLRISGERLRLRIRVEEGWLPHVPKDAAGEGATAPDASRAVIMMLLSLYQMLHLARMPPAPVAVPKPSRRRGKSRRRRSG</sequence>
<accession>A0A3A8PQ93</accession>
<keyword evidence="2" id="KW-0472">Membrane</keyword>
<dbReference type="AlphaFoldDB" id="A0A3A8PQ93"/>
<feature type="region of interest" description="Disordered" evidence="1">
    <location>
        <begin position="107"/>
        <end position="126"/>
    </location>
</feature>